<keyword evidence="2" id="KW-0732">Signal</keyword>
<name>A0A2C6KGC8_9APIC</name>
<keyword evidence="4" id="KW-1185">Reference proteome</keyword>
<comment type="caution">
    <text evidence="3">The sequence shown here is derived from an EMBL/GenBank/DDBJ whole genome shotgun (WGS) entry which is preliminary data.</text>
</comment>
<organism evidence="3 4">
    <name type="scientific">Cystoisospora suis</name>
    <dbReference type="NCBI Taxonomy" id="483139"/>
    <lineage>
        <taxon>Eukaryota</taxon>
        <taxon>Sar</taxon>
        <taxon>Alveolata</taxon>
        <taxon>Apicomplexa</taxon>
        <taxon>Conoidasida</taxon>
        <taxon>Coccidia</taxon>
        <taxon>Eucoccidiorida</taxon>
        <taxon>Eimeriorina</taxon>
        <taxon>Sarcocystidae</taxon>
        <taxon>Cystoisospora</taxon>
    </lineage>
</organism>
<dbReference type="Proteomes" id="UP000221165">
    <property type="component" value="Unassembled WGS sequence"/>
</dbReference>
<dbReference type="RefSeq" id="XP_067917268.1">
    <property type="nucleotide sequence ID" value="XM_068070756.1"/>
</dbReference>
<evidence type="ECO:0000256" key="1">
    <source>
        <dbReference type="SAM" id="MobiDB-lite"/>
    </source>
</evidence>
<protein>
    <recommendedName>
        <fullName evidence="5">Transmembrane protein</fullName>
    </recommendedName>
</protein>
<evidence type="ECO:0000313" key="4">
    <source>
        <dbReference type="Proteomes" id="UP000221165"/>
    </source>
</evidence>
<dbReference type="VEuPathDB" id="ToxoDB:CSUI_010654"/>
<proteinExistence type="predicted"/>
<feature type="compositionally biased region" description="Gly residues" evidence="1">
    <location>
        <begin position="68"/>
        <end position="77"/>
    </location>
</feature>
<dbReference type="EMBL" id="MIGC01007912">
    <property type="protein sequence ID" value="PHJ15535.1"/>
    <property type="molecule type" value="Genomic_DNA"/>
</dbReference>
<evidence type="ECO:0000256" key="2">
    <source>
        <dbReference type="SAM" id="SignalP"/>
    </source>
</evidence>
<gene>
    <name evidence="3" type="ORF">CSUI_010654</name>
</gene>
<evidence type="ECO:0008006" key="5">
    <source>
        <dbReference type="Google" id="ProtNLM"/>
    </source>
</evidence>
<dbReference type="AlphaFoldDB" id="A0A2C6KGC8"/>
<accession>A0A2C6KGC8</accession>
<dbReference type="GeneID" id="94433967"/>
<sequence length="242" mass="25917">MNPLSFVLLGLFLTVCDISQCSLFVSTESPAPGHQDDVDLITSSEATVQPHQPGTSPVPGEGLAEGEPGAGRGGGGKLSRLFRRRSGPQKTPAAPASSDLPSRREGSSRRNARRRLASQLQGLGESARKWFRSWGRSGRGRRASAGRKGRPTPGDVAFFLQDLHTTVAAVRLASVSLNNRSAAGAGPEEIDLLMNALEAKRDYLKYLLGQAEEMRQLHPESSIDIDTLSDFAKTALQESAQV</sequence>
<evidence type="ECO:0000313" key="3">
    <source>
        <dbReference type="EMBL" id="PHJ15535.1"/>
    </source>
</evidence>
<reference evidence="3 4" key="1">
    <citation type="journal article" date="2017" name="Int. J. Parasitol.">
        <title>The genome of the protozoan parasite Cystoisospora suis and a reverse vaccinology approach to identify vaccine candidates.</title>
        <authorList>
            <person name="Palmieri N."/>
            <person name="Shrestha A."/>
            <person name="Ruttkowski B."/>
            <person name="Beck T."/>
            <person name="Vogl C."/>
            <person name="Tomley F."/>
            <person name="Blake D.P."/>
            <person name="Joachim A."/>
        </authorList>
    </citation>
    <scope>NUCLEOTIDE SEQUENCE [LARGE SCALE GENOMIC DNA]</scope>
    <source>
        <strain evidence="3 4">Wien I</strain>
    </source>
</reference>
<feature type="chain" id="PRO_5012699767" description="Transmembrane protein" evidence="2">
    <location>
        <begin position="22"/>
        <end position="242"/>
    </location>
</feature>
<feature type="region of interest" description="Disordered" evidence="1">
    <location>
        <begin position="47"/>
        <end position="112"/>
    </location>
</feature>
<feature type="signal peptide" evidence="2">
    <location>
        <begin position="1"/>
        <end position="21"/>
    </location>
</feature>